<dbReference type="KEGG" id="mmj:MSMAS_1770"/>
<dbReference type="InterPro" id="IPR005881">
    <property type="entry name" value="Ser_O-AcTrfase"/>
</dbReference>
<dbReference type="InterPro" id="IPR011004">
    <property type="entry name" value="Trimer_LpxA-like_sf"/>
</dbReference>
<keyword evidence="1 4" id="KW-0808">Transferase</keyword>
<dbReference type="Proteomes" id="UP000033097">
    <property type="component" value="Chromosome"/>
</dbReference>
<protein>
    <submittedName>
        <fullName evidence="4">Serine O-acetyltransferase</fullName>
    </submittedName>
</protein>
<evidence type="ECO:0000313" key="4">
    <source>
        <dbReference type="EMBL" id="AKB64966.1"/>
    </source>
</evidence>
<organism evidence="4 5">
    <name type="scientific">Methanosarcina mazei S-6</name>
    <dbReference type="NCBI Taxonomy" id="213585"/>
    <lineage>
        <taxon>Archaea</taxon>
        <taxon>Methanobacteriati</taxon>
        <taxon>Methanobacteriota</taxon>
        <taxon>Stenosarchaea group</taxon>
        <taxon>Methanomicrobia</taxon>
        <taxon>Methanosarcinales</taxon>
        <taxon>Methanosarcinaceae</taxon>
        <taxon>Methanosarcina</taxon>
    </lineage>
</organism>
<name>A0A0E3LUB2_METMZ</name>
<reference evidence="4 5" key="1">
    <citation type="submission" date="2014-07" db="EMBL/GenBank/DDBJ databases">
        <title>Methanogenic archaea and the global carbon cycle.</title>
        <authorList>
            <person name="Henriksen J.R."/>
            <person name="Luke J."/>
            <person name="Reinhart S."/>
            <person name="Benedict M.N."/>
            <person name="Youngblut N.D."/>
            <person name="Metcalf M.E."/>
            <person name="Whitaker R.J."/>
            <person name="Metcalf W.W."/>
        </authorList>
    </citation>
    <scope>NUCLEOTIDE SEQUENCE [LARGE SCALE GENOMIC DNA]</scope>
    <source>
        <strain evidence="4 5">S-6</strain>
    </source>
</reference>
<keyword evidence="3" id="KW-0812">Transmembrane</keyword>
<evidence type="ECO:0000256" key="2">
    <source>
        <dbReference type="ARBA" id="ARBA00023315"/>
    </source>
</evidence>
<dbReference type="GO" id="GO:0006535">
    <property type="term" value="P:cysteine biosynthetic process from serine"/>
    <property type="evidence" value="ECO:0007669"/>
    <property type="project" value="InterPro"/>
</dbReference>
<dbReference type="PANTHER" id="PTHR42811">
    <property type="entry name" value="SERINE ACETYLTRANSFERASE"/>
    <property type="match status" value="1"/>
</dbReference>
<dbReference type="STRING" id="213585.MSMAS_1770"/>
<dbReference type="EMBL" id="CP009512">
    <property type="protein sequence ID" value="AKB64966.1"/>
    <property type="molecule type" value="Genomic_DNA"/>
</dbReference>
<dbReference type="HOGENOM" id="CLU_051638_11_0_2"/>
<sequence>MIRSKHEYEYYLEADKIALGKKRKKPRLFLDEVWVFQRLLRKIEYYKNCKKSIFYRPYYYYLYLMFHLLRTFLGFYIEPNVFGPGLSISHPGTIIVNGNARIGENCRIHVCTVIGIKAGSEDENLTPKIGNNIYIGPGAKIFGDIKIADGIAIGANSVVNKSFTEPNIGIAGVPARKINDKGSESLLPNKELEALKENYPELFKKSKE</sequence>
<evidence type="ECO:0000256" key="3">
    <source>
        <dbReference type="SAM" id="Phobius"/>
    </source>
</evidence>
<dbReference type="AlphaFoldDB" id="A0A0E3LUB2"/>
<accession>A0A0E3LUB2</accession>
<keyword evidence="3" id="KW-1133">Transmembrane helix</keyword>
<feature type="transmembrane region" description="Helical" evidence="3">
    <location>
        <begin position="58"/>
        <end position="77"/>
    </location>
</feature>
<dbReference type="PATRIC" id="fig|213585.10.peg.2254"/>
<dbReference type="GO" id="GO:0009001">
    <property type="term" value="F:serine O-acetyltransferase activity"/>
    <property type="evidence" value="ECO:0007669"/>
    <property type="project" value="InterPro"/>
</dbReference>
<keyword evidence="3" id="KW-0472">Membrane</keyword>
<dbReference type="SUPFAM" id="SSF51161">
    <property type="entry name" value="Trimeric LpxA-like enzymes"/>
    <property type="match status" value="1"/>
</dbReference>
<dbReference type="CDD" id="cd03354">
    <property type="entry name" value="LbH_SAT"/>
    <property type="match status" value="1"/>
</dbReference>
<gene>
    <name evidence="4" type="ORF">MSMAS_1770</name>
</gene>
<evidence type="ECO:0000256" key="1">
    <source>
        <dbReference type="ARBA" id="ARBA00022679"/>
    </source>
</evidence>
<evidence type="ECO:0000313" key="5">
    <source>
        <dbReference type="Proteomes" id="UP000033097"/>
    </source>
</evidence>
<proteinExistence type="predicted"/>
<keyword evidence="2" id="KW-0012">Acyltransferase</keyword>
<dbReference type="InterPro" id="IPR045304">
    <property type="entry name" value="LbH_SAT"/>
</dbReference>
<dbReference type="FunFam" id="2.160.10.10:FF:000056">
    <property type="entry name" value="Serine O-acetyltransferase"/>
    <property type="match status" value="1"/>
</dbReference>
<dbReference type="GO" id="GO:0005737">
    <property type="term" value="C:cytoplasm"/>
    <property type="evidence" value="ECO:0007669"/>
    <property type="project" value="InterPro"/>
</dbReference>
<dbReference type="RefSeq" id="WP_011034841.1">
    <property type="nucleotide sequence ID" value="NZ_CP009512.1"/>
</dbReference>
<dbReference type="GeneID" id="24851401"/>
<dbReference type="PIRSF" id="PIRSF000441">
    <property type="entry name" value="CysE"/>
    <property type="match status" value="1"/>
</dbReference>
<dbReference type="Gene3D" id="2.160.10.10">
    <property type="entry name" value="Hexapeptide repeat proteins"/>
    <property type="match status" value="1"/>
</dbReference>